<dbReference type="OrthoDB" id="713594at2759"/>
<protein>
    <submittedName>
        <fullName evidence="2">Uncharacterized protein</fullName>
    </submittedName>
</protein>
<feature type="region of interest" description="Disordered" evidence="1">
    <location>
        <begin position="1"/>
        <end position="101"/>
    </location>
</feature>
<evidence type="ECO:0000256" key="1">
    <source>
        <dbReference type="SAM" id="MobiDB-lite"/>
    </source>
</evidence>
<dbReference type="AlphaFoldDB" id="A0A811P483"/>
<organism evidence="2 3">
    <name type="scientific">Miscanthus lutarioriparius</name>
    <dbReference type="NCBI Taxonomy" id="422564"/>
    <lineage>
        <taxon>Eukaryota</taxon>
        <taxon>Viridiplantae</taxon>
        <taxon>Streptophyta</taxon>
        <taxon>Embryophyta</taxon>
        <taxon>Tracheophyta</taxon>
        <taxon>Spermatophyta</taxon>
        <taxon>Magnoliopsida</taxon>
        <taxon>Liliopsida</taxon>
        <taxon>Poales</taxon>
        <taxon>Poaceae</taxon>
        <taxon>PACMAD clade</taxon>
        <taxon>Panicoideae</taxon>
        <taxon>Andropogonodae</taxon>
        <taxon>Andropogoneae</taxon>
        <taxon>Saccharinae</taxon>
        <taxon>Miscanthus</taxon>
    </lineage>
</organism>
<dbReference type="Proteomes" id="UP000604825">
    <property type="component" value="Unassembled WGS sequence"/>
</dbReference>
<feature type="compositionally biased region" description="Acidic residues" evidence="1">
    <location>
        <begin position="46"/>
        <end position="62"/>
    </location>
</feature>
<proteinExistence type="predicted"/>
<feature type="compositionally biased region" description="Acidic residues" evidence="1">
    <location>
        <begin position="74"/>
        <end position="84"/>
    </location>
</feature>
<comment type="caution">
    <text evidence="2">The sequence shown here is derived from an EMBL/GenBank/DDBJ whole genome shotgun (WGS) entry which is preliminary data.</text>
</comment>
<dbReference type="PANTHER" id="PTHR32263:SF12">
    <property type="entry name" value="INACTIVE POLY [ADP-RIBOSE] POLYMERASE SRO4-RELATED"/>
    <property type="match status" value="1"/>
</dbReference>
<dbReference type="InterPro" id="IPR044964">
    <property type="entry name" value="RCD1/SRO1-5"/>
</dbReference>
<accession>A0A811P483</accession>
<gene>
    <name evidence="2" type="ORF">NCGR_LOCUS21750</name>
</gene>
<evidence type="ECO:0000313" key="2">
    <source>
        <dbReference type="EMBL" id="CAD6231889.1"/>
    </source>
</evidence>
<dbReference type="PANTHER" id="PTHR32263">
    <property type="entry name" value="INACTIVE POLY [ADP-RIBOSE] POLYMERASE SRO4-RELATED"/>
    <property type="match status" value="1"/>
</dbReference>
<feature type="compositionally biased region" description="Acidic residues" evidence="1">
    <location>
        <begin position="92"/>
        <end position="101"/>
    </location>
</feature>
<keyword evidence="3" id="KW-1185">Reference proteome</keyword>
<name>A0A811P483_9POAL</name>
<reference evidence="2" key="1">
    <citation type="submission" date="2020-10" db="EMBL/GenBank/DDBJ databases">
        <authorList>
            <person name="Han B."/>
            <person name="Lu T."/>
            <person name="Zhao Q."/>
            <person name="Huang X."/>
            <person name="Zhao Y."/>
        </authorList>
    </citation>
    <scope>NUCLEOTIDE SEQUENCE</scope>
</reference>
<sequence length="517" mass="57283">MEDDGGAQAPPIDDDSALQQGMEGDDAGLDQGMGAGDAGIDHGVEEEGMEDGDDGALQDMEGDQGQAMEAGDAGLEEDMEDEDGALIQQQDMEGDDSGIEQDIEAGDEGIDQGMEDGDDGALQDMEGDQGQGMEAGDAWLEEAMEHEDDGVEQEQGMEDDGDDVIDLDQFIEDMGGGVALLPQNHVLPLSIPEYEASPAHLLLQWNEFQRSGPLETIVLLADRDEEDGHGDGPPETVGPLFRDGDYRSIDTILPEWTIELIRETFNARTHATIEALLLDGRRIQLDFLRKICVEVDEEGTPLRTIAMYWVDDQYRVFVSARIFGMDEETVRQRFTEECQGRLIITEVRRCFHRLHAMDPFCERMQVQRPVFGWYGAEAELVQHGAFQDEALHANWERVEILGFERAHGRGVHIASMRRIMKSALVSLAGAVHQPGHMLLCALALGFREIVPEGSQQDSPSNPLFQSGVVLDARGDPTWHIIWETTAPLTVATTYTPNIFAAQRITDVVMEWLWTWDS</sequence>
<dbReference type="EMBL" id="CAJGYO010000005">
    <property type="protein sequence ID" value="CAD6231889.1"/>
    <property type="molecule type" value="Genomic_DNA"/>
</dbReference>
<evidence type="ECO:0000313" key="3">
    <source>
        <dbReference type="Proteomes" id="UP000604825"/>
    </source>
</evidence>